<dbReference type="InterPro" id="IPR027266">
    <property type="entry name" value="TrmE/GcvT-like"/>
</dbReference>
<dbReference type="Pfam" id="PF08669">
    <property type="entry name" value="GCV_T_C"/>
    <property type="match status" value="1"/>
</dbReference>
<name>A0A8J4XYL1_CHIOP</name>
<dbReference type="InterPro" id="IPR029043">
    <property type="entry name" value="GcvT/YgfZ_C"/>
</dbReference>
<keyword evidence="5" id="KW-1185">Reference proteome</keyword>
<dbReference type="OrthoDB" id="498204at2759"/>
<feature type="domain" description="Aminomethyltransferase C-terminal" evidence="3">
    <location>
        <begin position="72"/>
        <end position="119"/>
    </location>
</feature>
<dbReference type="InterPro" id="IPR028896">
    <property type="entry name" value="GcvT/YgfZ/DmdA"/>
</dbReference>
<dbReference type="AlphaFoldDB" id="A0A8J4XYL1"/>
<dbReference type="PANTHER" id="PTHR43757:SF11">
    <property type="entry name" value="SARCOSINE DEHYDROGENASE"/>
    <property type="match status" value="1"/>
</dbReference>
<dbReference type="PANTHER" id="PTHR43757">
    <property type="entry name" value="AMINOMETHYLTRANSFERASE"/>
    <property type="match status" value="1"/>
</dbReference>
<evidence type="ECO:0000256" key="1">
    <source>
        <dbReference type="ARBA" id="ARBA00008609"/>
    </source>
</evidence>
<comment type="similarity">
    <text evidence="1">Belongs to the GcvT family.</text>
</comment>
<dbReference type="Proteomes" id="UP000770661">
    <property type="component" value="Unassembled WGS sequence"/>
</dbReference>
<evidence type="ECO:0000313" key="5">
    <source>
        <dbReference type="Proteomes" id="UP000770661"/>
    </source>
</evidence>
<sequence>MQAGESRGIANAGFRAMDSLSCEKGYRHWHADVRPDDTPLEAGLAFTCKLSTHTAFKGRAALERQRAEGISKKLVTLTLEDGALPLWGHEAIVRDGEVLGHVRRAEYAFSLGRAMPTATCDDLKAAASRRSS</sequence>
<protein>
    <submittedName>
        <fullName evidence="4">Sarcosine dehydrogenase, mitochondrial</fullName>
    </submittedName>
</protein>
<dbReference type="Pfam" id="PF01571">
    <property type="entry name" value="GCV_T"/>
    <property type="match status" value="1"/>
</dbReference>
<dbReference type="InterPro" id="IPR006222">
    <property type="entry name" value="GCVT_N"/>
</dbReference>
<reference evidence="4" key="1">
    <citation type="submission" date="2020-07" db="EMBL/GenBank/DDBJ databases">
        <title>The High-quality genome of the commercially important snow crab, Chionoecetes opilio.</title>
        <authorList>
            <person name="Jeong J.-H."/>
            <person name="Ryu S."/>
        </authorList>
    </citation>
    <scope>NUCLEOTIDE SEQUENCE</scope>
    <source>
        <strain evidence="4">MADBK_172401_WGS</strain>
        <tissue evidence="4">Digestive gland</tissue>
    </source>
</reference>
<evidence type="ECO:0000259" key="3">
    <source>
        <dbReference type="Pfam" id="PF08669"/>
    </source>
</evidence>
<dbReference type="Gene3D" id="3.30.1360.120">
    <property type="entry name" value="Probable tRNA modification gtpase trme, domain 1"/>
    <property type="match status" value="1"/>
</dbReference>
<proteinExistence type="inferred from homology"/>
<dbReference type="EMBL" id="JACEEZ010023074">
    <property type="protein sequence ID" value="KAG0711740.1"/>
    <property type="molecule type" value="Genomic_DNA"/>
</dbReference>
<organism evidence="4 5">
    <name type="scientific">Chionoecetes opilio</name>
    <name type="common">Atlantic snow crab</name>
    <name type="synonym">Cancer opilio</name>
    <dbReference type="NCBI Taxonomy" id="41210"/>
    <lineage>
        <taxon>Eukaryota</taxon>
        <taxon>Metazoa</taxon>
        <taxon>Ecdysozoa</taxon>
        <taxon>Arthropoda</taxon>
        <taxon>Crustacea</taxon>
        <taxon>Multicrustacea</taxon>
        <taxon>Malacostraca</taxon>
        <taxon>Eumalacostraca</taxon>
        <taxon>Eucarida</taxon>
        <taxon>Decapoda</taxon>
        <taxon>Pleocyemata</taxon>
        <taxon>Brachyura</taxon>
        <taxon>Eubrachyura</taxon>
        <taxon>Majoidea</taxon>
        <taxon>Majidae</taxon>
        <taxon>Chionoecetes</taxon>
    </lineage>
</organism>
<feature type="domain" description="GCVT N-terminal" evidence="2">
    <location>
        <begin position="1"/>
        <end position="51"/>
    </location>
</feature>
<dbReference type="Gene3D" id="2.40.30.110">
    <property type="entry name" value="Aminomethyltransferase beta-barrel domains"/>
    <property type="match status" value="1"/>
</dbReference>
<dbReference type="InterPro" id="IPR013977">
    <property type="entry name" value="GcvT_C"/>
</dbReference>
<accession>A0A8J4XYL1</accession>
<comment type="caution">
    <text evidence="4">The sequence shown here is derived from an EMBL/GenBank/DDBJ whole genome shotgun (WGS) entry which is preliminary data.</text>
</comment>
<dbReference type="SUPFAM" id="SSF103025">
    <property type="entry name" value="Folate-binding domain"/>
    <property type="match status" value="1"/>
</dbReference>
<dbReference type="SUPFAM" id="SSF101790">
    <property type="entry name" value="Aminomethyltransferase beta-barrel domain"/>
    <property type="match status" value="1"/>
</dbReference>
<gene>
    <name evidence="4" type="primary">Sardh_1</name>
    <name evidence="4" type="ORF">GWK47_019989</name>
</gene>
<dbReference type="Gene3D" id="3.30.70.1400">
    <property type="entry name" value="Aminomethyltransferase beta-barrel domains"/>
    <property type="match status" value="1"/>
</dbReference>
<evidence type="ECO:0000313" key="4">
    <source>
        <dbReference type="EMBL" id="KAG0711740.1"/>
    </source>
</evidence>
<dbReference type="GO" id="GO:0005739">
    <property type="term" value="C:mitochondrion"/>
    <property type="evidence" value="ECO:0007669"/>
    <property type="project" value="TreeGrafter"/>
</dbReference>
<evidence type="ECO:0000259" key="2">
    <source>
        <dbReference type="Pfam" id="PF01571"/>
    </source>
</evidence>